<protein>
    <submittedName>
        <fullName evidence="3">Barstar (Barnase inhibitor)</fullName>
    </submittedName>
</protein>
<evidence type="ECO:0000313" key="3">
    <source>
        <dbReference type="EMBL" id="SEM59263.1"/>
    </source>
</evidence>
<sequence length="187" mass="20640">MSEYSSPDGDTDEAAGVAAAPVRLYRELAAHTFVTLYWRPEVFDRTVERLRAHRFAVVEVNASGWATAEAMHEDLATALDFPDYYGRNLDALNDCLRDVVAGAYGIPADATGFALAFTHYDRFARACPREAQVVLDILADHGRHAAVIGQRVLCLVQSDDPDITFEPVGSMGVAWNPAEWLDARRRA</sequence>
<dbReference type="OrthoDB" id="5184890at2"/>
<dbReference type="InterPro" id="IPR035905">
    <property type="entry name" value="Barstar-like_sf"/>
</dbReference>
<evidence type="ECO:0000256" key="1">
    <source>
        <dbReference type="ARBA" id="ARBA00006845"/>
    </source>
</evidence>
<dbReference type="InterPro" id="IPR000468">
    <property type="entry name" value="Barstar"/>
</dbReference>
<keyword evidence="4" id="KW-1185">Reference proteome</keyword>
<comment type="similarity">
    <text evidence="1">Belongs to the barstar family.</text>
</comment>
<organism evidence="3 4">
    <name type="scientific">Streptacidiphilus jiangxiensis</name>
    <dbReference type="NCBI Taxonomy" id="235985"/>
    <lineage>
        <taxon>Bacteria</taxon>
        <taxon>Bacillati</taxon>
        <taxon>Actinomycetota</taxon>
        <taxon>Actinomycetes</taxon>
        <taxon>Kitasatosporales</taxon>
        <taxon>Streptomycetaceae</taxon>
        <taxon>Streptacidiphilus</taxon>
    </lineage>
</organism>
<dbReference type="EMBL" id="FOAZ01000036">
    <property type="protein sequence ID" value="SEM59263.1"/>
    <property type="molecule type" value="Genomic_DNA"/>
</dbReference>
<accession>A0A1H7ZLX2</accession>
<name>A0A1H7ZLX2_STRJI</name>
<gene>
    <name evidence="3" type="ORF">SAMN05414137_13622</name>
</gene>
<dbReference type="Pfam" id="PF01337">
    <property type="entry name" value="Barstar"/>
    <property type="match status" value="1"/>
</dbReference>
<reference evidence="4" key="1">
    <citation type="submission" date="2016-10" db="EMBL/GenBank/DDBJ databases">
        <authorList>
            <person name="Varghese N."/>
        </authorList>
    </citation>
    <scope>NUCLEOTIDE SEQUENCE [LARGE SCALE GENOMIC DNA]</scope>
    <source>
        <strain evidence="4">DSM 45096 / BCRC 16803 / CGMCC 4.1857 / CIP 109030 / JCM 12277 / KCTC 19219 / NBRC 100920 / 33214</strain>
    </source>
</reference>
<dbReference type="eggNOG" id="COG2732">
    <property type="taxonomic scope" value="Bacteria"/>
</dbReference>
<dbReference type="SUPFAM" id="SSF52038">
    <property type="entry name" value="Barstar-related"/>
    <property type="match status" value="1"/>
</dbReference>
<dbReference type="Gene3D" id="3.30.370.10">
    <property type="entry name" value="Barstar-like"/>
    <property type="match status" value="1"/>
</dbReference>
<proteinExistence type="inferred from homology"/>
<dbReference type="STRING" id="235985.SAMN05414137_13622"/>
<dbReference type="AlphaFoldDB" id="A0A1H7ZLX2"/>
<dbReference type="Proteomes" id="UP000183015">
    <property type="component" value="Unassembled WGS sequence"/>
</dbReference>
<evidence type="ECO:0000313" key="4">
    <source>
        <dbReference type="Proteomes" id="UP000183015"/>
    </source>
</evidence>
<feature type="domain" description="Barstar (barnase inhibitor)" evidence="2">
    <location>
        <begin position="56"/>
        <end position="154"/>
    </location>
</feature>
<evidence type="ECO:0000259" key="2">
    <source>
        <dbReference type="Pfam" id="PF01337"/>
    </source>
</evidence>
<dbReference type="RefSeq" id="WP_082015572.1">
    <property type="nucleotide sequence ID" value="NZ_BBPN01000050.1"/>
</dbReference>